<feature type="transmembrane region" description="Helical" evidence="1">
    <location>
        <begin position="48"/>
        <end position="76"/>
    </location>
</feature>
<dbReference type="SUPFAM" id="SSF81324">
    <property type="entry name" value="Voltage-gated potassium channels"/>
    <property type="match status" value="1"/>
</dbReference>
<evidence type="ECO:0000313" key="3">
    <source>
        <dbReference type="EMBL" id="RZU02418.1"/>
    </source>
</evidence>
<gene>
    <name evidence="3" type="ORF">EV670_0441</name>
</gene>
<sequence length="153" mass="16719">MIFVNFMIGLPVMLLCLILQTAVAFWCVRHYVRHAPNVGSGQGFLAGIRPLIVASLALMLGTMVQIMLWGGLFLWLGEFEHIYDAVYHSAVNFTSLGYGDIVMSRERKLLGPLEAVNGVLMLGMSAATLMAIVQHMITLLREAKLDGTAGGRP</sequence>
<evidence type="ECO:0000259" key="2">
    <source>
        <dbReference type="Pfam" id="PF07885"/>
    </source>
</evidence>
<proteinExistence type="predicted"/>
<keyword evidence="1" id="KW-0812">Transmembrane</keyword>
<protein>
    <submittedName>
        <fullName evidence="3">Ion channel</fullName>
    </submittedName>
</protein>
<evidence type="ECO:0000313" key="4">
    <source>
        <dbReference type="Proteomes" id="UP000293671"/>
    </source>
</evidence>
<dbReference type="Proteomes" id="UP000293671">
    <property type="component" value="Unassembled WGS sequence"/>
</dbReference>
<reference evidence="3 4" key="1">
    <citation type="submission" date="2019-02" db="EMBL/GenBank/DDBJ databases">
        <title>Genomic Encyclopedia of Type Strains, Phase IV (KMG-IV): sequencing the most valuable type-strain genomes for metagenomic binning, comparative biology and taxonomic classification.</title>
        <authorList>
            <person name="Goeker M."/>
        </authorList>
    </citation>
    <scope>NUCLEOTIDE SEQUENCE [LARGE SCALE GENOMIC DNA]</scope>
    <source>
        <strain evidence="3 4">DSM 19570</strain>
    </source>
</reference>
<dbReference type="Gene3D" id="1.10.287.70">
    <property type="match status" value="1"/>
</dbReference>
<dbReference type="EMBL" id="SHKP01000004">
    <property type="protein sequence ID" value="RZU02418.1"/>
    <property type="molecule type" value="Genomic_DNA"/>
</dbReference>
<keyword evidence="1" id="KW-0472">Membrane</keyword>
<keyword evidence="4" id="KW-1185">Reference proteome</keyword>
<dbReference type="InterPro" id="IPR013099">
    <property type="entry name" value="K_chnl_dom"/>
</dbReference>
<feature type="transmembrane region" description="Helical" evidence="1">
    <location>
        <begin position="115"/>
        <end position="137"/>
    </location>
</feature>
<dbReference type="RefSeq" id="WP_242616804.1">
    <property type="nucleotide sequence ID" value="NZ_SHKP01000004.1"/>
</dbReference>
<dbReference type="AlphaFoldDB" id="A0A4Q7W0K7"/>
<keyword evidence="1" id="KW-1133">Transmembrane helix</keyword>
<organism evidence="3 4">
    <name type="scientific">Rivibacter subsaxonicus</name>
    <dbReference type="NCBI Taxonomy" id="457575"/>
    <lineage>
        <taxon>Bacteria</taxon>
        <taxon>Pseudomonadati</taxon>
        <taxon>Pseudomonadota</taxon>
        <taxon>Betaproteobacteria</taxon>
        <taxon>Burkholderiales</taxon>
        <taxon>Rivibacter</taxon>
    </lineage>
</organism>
<name>A0A4Q7W0K7_9BURK</name>
<feature type="domain" description="Potassium channel" evidence="2">
    <location>
        <begin position="64"/>
        <end position="134"/>
    </location>
</feature>
<comment type="caution">
    <text evidence="3">The sequence shown here is derived from an EMBL/GenBank/DDBJ whole genome shotgun (WGS) entry which is preliminary data.</text>
</comment>
<evidence type="ECO:0000256" key="1">
    <source>
        <dbReference type="SAM" id="Phobius"/>
    </source>
</evidence>
<accession>A0A4Q7W0K7</accession>
<dbReference type="Pfam" id="PF07885">
    <property type="entry name" value="Ion_trans_2"/>
    <property type="match status" value="1"/>
</dbReference>